<sequence>MSGLPKSEAETALIETARRVLPAGTFGNFAADVVIREGRGGRVWDESGNEYVDFLLGSGPMFVGHAHPAVTEAVLAQVPKGTTFFANNAAGIQLAEAIVEAVPCADKVRFVSTGSEATFYAMRIARAHRGRDRILKFEGGFHGMSDYALMSMAPKRPANFPQAVPDSAGIPAKVRDEVLIAPFNDLETAVGIIREYKDELAGVIVEPFQRLLPPQPGFLEGLRAITAELGIPLIFDEVVTGFRFAYGGAQAYYGVTPDLCALGKIVGGGFPLAAVAGRDELMVHFDKDGVAEDAFAPQIGTLSGNPVAAVAGLATLAVLRRPGTYERVFETGRTLMAALDETLRGAGFAVQVVGEPPLFDVLFADRAIHDYRATMTADAGLLRRFNALLRPRGILKGESKYYVSVAHDAADVQQTLDAWKEAAVALRRQAA</sequence>
<dbReference type="Gene3D" id="3.90.1150.10">
    <property type="entry name" value="Aspartate Aminotransferase, domain 1"/>
    <property type="match status" value="1"/>
</dbReference>
<keyword evidence="7" id="KW-0413">Isomerase</keyword>
<evidence type="ECO:0000313" key="11">
    <source>
        <dbReference type="EMBL" id="GHD44400.1"/>
    </source>
</evidence>
<dbReference type="Proteomes" id="UP000630353">
    <property type="component" value="Unassembled WGS sequence"/>
</dbReference>
<accession>A0A918XPE4</accession>
<keyword evidence="11" id="KW-0808">Transferase</keyword>
<evidence type="ECO:0000256" key="9">
    <source>
        <dbReference type="ARBA" id="ARBA00031365"/>
    </source>
</evidence>
<dbReference type="InterPro" id="IPR005814">
    <property type="entry name" value="Aminotrans_3"/>
</dbReference>
<dbReference type="InterPro" id="IPR015421">
    <property type="entry name" value="PyrdxlP-dep_Trfase_major"/>
</dbReference>
<dbReference type="PANTHER" id="PTHR43713">
    <property type="entry name" value="GLUTAMATE-1-SEMIALDEHYDE 2,1-AMINOMUTASE"/>
    <property type="match status" value="1"/>
</dbReference>
<dbReference type="Gene3D" id="3.40.640.10">
    <property type="entry name" value="Type I PLP-dependent aspartate aminotransferase-like (Major domain)"/>
    <property type="match status" value="1"/>
</dbReference>
<dbReference type="SUPFAM" id="SSF53383">
    <property type="entry name" value="PLP-dependent transferases"/>
    <property type="match status" value="1"/>
</dbReference>
<proteinExistence type="inferred from homology"/>
<organism evidence="11 12">
    <name type="scientific">Thalassobaculum fulvum</name>
    <dbReference type="NCBI Taxonomy" id="1633335"/>
    <lineage>
        <taxon>Bacteria</taxon>
        <taxon>Pseudomonadati</taxon>
        <taxon>Pseudomonadota</taxon>
        <taxon>Alphaproteobacteria</taxon>
        <taxon>Rhodospirillales</taxon>
        <taxon>Thalassobaculaceae</taxon>
        <taxon>Thalassobaculum</taxon>
    </lineage>
</organism>
<dbReference type="InterPro" id="IPR015424">
    <property type="entry name" value="PyrdxlP-dep_Trfase"/>
</dbReference>
<evidence type="ECO:0000256" key="5">
    <source>
        <dbReference type="ARBA" id="ARBA00015416"/>
    </source>
</evidence>
<dbReference type="PANTHER" id="PTHR43713:SF3">
    <property type="entry name" value="GLUTAMATE-1-SEMIALDEHYDE 2,1-AMINOMUTASE 1, CHLOROPLASTIC-RELATED"/>
    <property type="match status" value="1"/>
</dbReference>
<dbReference type="AlphaFoldDB" id="A0A918XPE4"/>
<dbReference type="Pfam" id="PF00202">
    <property type="entry name" value="Aminotran_3"/>
    <property type="match status" value="1"/>
</dbReference>
<evidence type="ECO:0000256" key="8">
    <source>
        <dbReference type="ARBA" id="ARBA00023244"/>
    </source>
</evidence>
<dbReference type="GO" id="GO:0008483">
    <property type="term" value="F:transaminase activity"/>
    <property type="evidence" value="ECO:0007669"/>
    <property type="project" value="UniProtKB-KW"/>
</dbReference>
<evidence type="ECO:0000256" key="3">
    <source>
        <dbReference type="ARBA" id="ARBA00008981"/>
    </source>
</evidence>
<dbReference type="CDD" id="cd00610">
    <property type="entry name" value="OAT_like"/>
    <property type="match status" value="1"/>
</dbReference>
<evidence type="ECO:0000256" key="4">
    <source>
        <dbReference type="ARBA" id="ARBA00012143"/>
    </source>
</evidence>
<dbReference type="FunFam" id="3.40.640.10:FF:000021">
    <property type="entry name" value="Glutamate-1-semialdehyde 2,1-aminomutase"/>
    <property type="match status" value="1"/>
</dbReference>
<keyword evidence="6 10" id="KW-0663">Pyridoxal phosphate</keyword>
<comment type="cofactor">
    <cofactor evidence="1">
        <name>pyridoxal 5'-phosphate</name>
        <dbReference type="ChEBI" id="CHEBI:597326"/>
    </cofactor>
</comment>
<comment type="caution">
    <text evidence="11">The sequence shown here is derived from an EMBL/GenBank/DDBJ whole genome shotgun (WGS) entry which is preliminary data.</text>
</comment>
<dbReference type="GO" id="GO:0006779">
    <property type="term" value="P:porphyrin-containing compound biosynthetic process"/>
    <property type="evidence" value="ECO:0007669"/>
    <property type="project" value="UniProtKB-KW"/>
</dbReference>
<evidence type="ECO:0000256" key="1">
    <source>
        <dbReference type="ARBA" id="ARBA00001933"/>
    </source>
</evidence>
<reference evidence="11" key="1">
    <citation type="journal article" date="2014" name="Int. J. Syst. Evol. Microbiol.">
        <title>Complete genome sequence of Corynebacterium casei LMG S-19264T (=DSM 44701T), isolated from a smear-ripened cheese.</title>
        <authorList>
            <consortium name="US DOE Joint Genome Institute (JGI-PGF)"/>
            <person name="Walter F."/>
            <person name="Albersmeier A."/>
            <person name="Kalinowski J."/>
            <person name="Ruckert C."/>
        </authorList>
    </citation>
    <scope>NUCLEOTIDE SEQUENCE</scope>
    <source>
        <strain evidence="11">KCTC 42651</strain>
    </source>
</reference>
<name>A0A918XPE4_9PROT</name>
<dbReference type="EMBL" id="BMZS01000002">
    <property type="protein sequence ID" value="GHD44400.1"/>
    <property type="molecule type" value="Genomic_DNA"/>
</dbReference>
<keyword evidence="12" id="KW-1185">Reference proteome</keyword>
<dbReference type="GO" id="GO:0030170">
    <property type="term" value="F:pyridoxal phosphate binding"/>
    <property type="evidence" value="ECO:0007669"/>
    <property type="project" value="InterPro"/>
</dbReference>
<comment type="pathway">
    <text evidence="2">Porphyrin-containing compound metabolism; protoporphyrin-IX biosynthesis; 5-aminolevulinate from L-glutamyl-tRNA(Glu): step 2/2.</text>
</comment>
<evidence type="ECO:0000256" key="6">
    <source>
        <dbReference type="ARBA" id="ARBA00022898"/>
    </source>
</evidence>
<comment type="similarity">
    <text evidence="3">Belongs to the class-III pyridoxal-phosphate-dependent aminotransferase family. HemL subfamily.</text>
</comment>
<gene>
    <name evidence="11" type="ORF">GCM10017083_11770</name>
</gene>
<protein>
    <recommendedName>
        <fullName evidence="5">Glutamate-1-semialdehyde 2,1-aminomutase</fullName>
        <ecNumber evidence="4">5.4.3.8</ecNumber>
    </recommendedName>
    <alternativeName>
        <fullName evidence="9">Glutamate-1-semialdehyde aminotransferase</fullName>
    </alternativeName>
</protein>
<reference evidence="11" key="2">
    <citation type="submission" date="2020-09" db="EMBL/GenBank/DDBJ databases">
        <authorList>
            <person name="Sun Q."/>
            <person name="Kim S."/>
        </authorList>
    </citation>
    <scope>NUCLEOTIDE SEQUENCE</scope>
    <source>
        <strain evidence="11">KCTC 42651</strain>
    </source>
</reference>
<evidence type="ECO:0000256" key="2">
    <source>
        <dbReference type="ARBA" id="ARBA00004819"/>
    </source>
</evidence>
<dbReference type="EC" id="5.4.3.8" evidence="4"/>
<dbReference type="GO" id="GO:0042286">
    <property type="term" value="F:glutamate-1-semialdehyde 2,1-aminomutase activity"/>
    <property type="evidence" value="ECO:0007669"/>
    <property type="project" value="UniProtKB-EC"/>
</dbReference>
<evidence type="ECO:0000256" key="10">
    <source>
        <dbReference type="RuleBase" id="RU003560"/>
    </source>
</evidence>
<dbReference type="InterPro" id="IPR015422">
    <property type="entry name" value="PyrdxlP-dep_Trfase_small"/>
</dbReference>
<keyword evidence="8" id="KW-0627">Porphyrin biosynthesis</keyword>
<evidence type="ECO:0000256" key="7">
    <source>
        <dbReference type="ARBA" id="ARBA00023235"/>
    </source>
</evidence>
<dbReference type="RefSeq" id="WP_189987993.1">
    <property type="nucleotide sequence ID" value="NZ_BMZS01000002.1"/>
</dbReference>
<evidence type="ECO:0000313" key="12">
    <source>
        <dbReference type="Proteomes" id="UP000630353"/>
    </source>
</evidence>
<keyword evidence="11" id="KW-0032">Aminotransferase</keyword>